<gene>
    <name evidence="2" type="ORF">D5086_0000160950</name>
</gene>
<organism evidence="2">
    <name type="scientific">Populus alba</name>
    <name type="common">White poplar</name>
    <dbReference type="NCBI Taxonomy" id="43335"/>
    <lineage>
        <taxon>Eukaryota</taxon>
        <taxon>Viridiplantae</taxon>
        <taxon>Streptophyta</taxon>
        <taxon>Embryophyta</taxon>
        <taxon>Tracheophyta</taxon>
        <taxon>Spermatophyta</taxon>
        <taxon>Magnoliopsida</taxon>
        <taxon>eudicotyledons</taxon>
        <taxon>Gunneridae</taxon>
        <taxon>Pentapetalae</taxon>
        <taxon>rosids</taxon>
        <taxon>fabids</taxon>
        <taxon>Malpighiales</taxon>
        <taxon>Salicaceae</taxon>
        <taxon>Saliceae</taxon>
        <taxon>Populus</taxon>
    </lineage>
</organism>
<comment type="caution">
    <text evidence="2">The sequence shown here is derived from an EMBL/GenBank/DDBJ whole genome shotgun (WGS) entry which is preliminary data.</text>
</comment>
<dbReference type="EMBL" id="RCHU01000534">
    <property type="protein sequence ID" value="TKS02694.1"/>
    <property type="molecule type" value="Genomic_DNA"/>
</dbReference>
<name>A0A4U5PYJ7_POPAL</name>
<evidence type="ECO:0000256" key="1">
    <source>
        <dbReference type="SAM" id="MobiDB-lite"/>
    </source>
</evidence>
<sequence length="150" mass="16622">MTCGSGLTGLCRLAPTTQLRTIVGAQEEAKSFESEKSCVQRYSGKICGPLNSVLNKRTIQEPMIQPERRVMPISYENSVDILKHPFRDWRTCQNMDKTPKGSAGVPEFAVSSSNQRSSSLATRSSSAFIRSSRCKRPSEKEKSLGPRSYS</sequence>
<protein>
    <submittedName>
        <fullName evidence="2">Uncharacterized protein</fullName>
    </submittedName>
</protein>
<proteinExistence type="predicted"/>
<reference evidence="2" key="1">
    <citation type="submission" date="2018-10" db="EMBL/GenBank/DDBJ databases">
        <title>Population genomic analysis revealed the cold adaptation of white poplar.</title>
        <authorList>
            <person name="Liu Y.-J."/>
        </authorList>
    </citation>
    <scope>NUCLEOTIDE SEQUENCE [LARGE SCALE GENOMIC DNA]</scope>
    <source>
        <strain evidence="2">PAL-ZL1</strain>
    </source>
</reference>
<evidence type="ECO:0000313" key="2">
    <source>
        <dbReference type="EMBL" id="TKS02694.1"/>
    </source>
</evidence>
<feature type="region of interest" description="Disordered" evidence="1">
    <location>
        <begin position="92"/>
        <end position="150"/>
    </location>
</feature>
<accession>A0A4U5PYJ7</accession>
<dbReference type="AlphaFoldDB" id="A0A4U5PYJ7"/>
<keyword evidence="2" id="KW-0496">Mitochondrion</keyword>
<geneLocation type="mitochondrion" evidence="2"/>
<feature type="compositionally biased region" description="Low complexity" evidence="1">
    <location>
        <begin position="111"/>
        <end position="126"/>
    </location>
</feature>